<sequence length="241" mass="27559">MKLSDILTTLQAGELNNLSLFDELGKLKPEHQNKLRTSINLALTDLHTRFLLKKGKIKINLIQGQVTYPILPMYQEGHPAPPGTVQFIDAEGTKVKKNLLKVTEVVDSCGRQLSLNGHDGRFSVFTQSTHVLGVPEAHWNDRGLRDLYVTYRMNADLLESCNNWETDFNDIYVDLDYVYMYALCLFVASRLHNPQGFGPETVHEGNNYWGKYLAECERLERDGTDIDDVADNWKRRQKGFP</sequence>
<keyword evidence="2" id="KW-1185">Reference proteome</keyword>
<dbReference type="EMBL" id="MH179480">
    <property type="protein sequence ID" value="AWH15488.1"/>
    <property type="molecule type" value="Genomic_DNA"/>
</dbReference>
<protein>
    <submittedName>
        <fullName evidence="1">Uncharacterized protein</fullName>
    </submittedName>
</protein>
<accession>A0A2S1PFZ6</accession>
<dbReference type="Proteomes" id="UP000246250">
    <property type="component" value="Segment"/>
</dbReference>
<evidence type="ECO:0000313" key="2">
    <source>
        <dbReference type="Proteomes" id="UP000246250"/>
    </source>
</evidence>
<dbReference type="KEGG" id="vg:77935260"/>
<proteinExistence type="predicted"/>
<reference evidence="1 2" key="1">
    <citation type="submission" date="2018-04" db="EMBL/GenBank/DDBJ databases">
        <title>Complete genome sequences of new Aeromonas and Pseudomonas phages promising in phage therapy dedicated to aquaculture.</title>
        <authorList>
            <person name="Kolsut J."/>
            <person name="Wojcik E."/>
            <person name="Wojtasik A."/>
            <person name="Dastych J."/>
        </authorList>
    </citation>
    <scope>NUCLEOTIDE SEQUENCE [LARGE SCALE GENOMIC DNA]</scope>
</reference>
<dbReference type="RefSeq" id="YP_010659292.1">
    <property type="nucleotide sequence ID" value="NC_070866.1"/>
</dbReference>
<organism evidence="1 2">
    <name type="scientific">Pseudomonas phage 98PfluR60PP</name>
    <dbReference type="NCBI Taxonomy" id="2163965"/>
    <lineage>
        <taxon>Viruses</taxon>
        <taxon>Duplodnaviria</taxon>
        <taxon>Heunggongvirae</taxon>
        <taxon>Uroviricota</taxon>
        <taxon>Caudoviricetes</taxon>
        <taxon>Schitoviridae</taxon>
        <taxon>Littlefixvirus</taxon>
        <taxon>Littlefixvirus 98Pflur60pp</taxon>
    </lineage>
</organism>
<evidence type="ECO:0000313" key="1">
    <source>
        <dbReference type="EMBL" id="AWH15488.1"/>
    </source>
</evidence>
<name>A0A2S1PFZ6_9CAUD</name>
<dbReference type="GeneID" id="77935260"/>